<accession>A0A317XZH0</accession>
<sequence length="150" mass="17090">MRDCYPGLAKGQRQQSGLQERSETTGRAGSRRGRKMCVECVYSSRKRRTKMEETRQDPKGDGRDRLIARKLSWTGNMKTCERVKDGMLLFLYAGGKRIRCTLAVPSQLHGCANRSNKASALSCRHAKRTRLGRMGDDNCARVRRSSYERD</sequence>
<evidence type="ECO:0000313" key="2">
    <source>
        <dbReference type="EMBL" id="PWZ02749.1"/>
    </source>
</evidence>
<organism evidence="2 3">
    <name type="scientific">Testicularia cyperi</name>
    <dbReference type="NCBI Taxonomy" id="1882483"/>
    <lineage>
        <taxon>Eukaryota</taxon>
        <taxon>Fungi</taxon>
        <taxon>Dikarya</taxon>
        <taxon>Basidiomycota</taxon>
        <taxon>Ustilaginomycotina</taxon>
        <taxon>Ustilaginomycetes</taxon>
        <taxon>Ustilaginales</taxon>
        <taxon>Anthracoideaceae</taxon>
        <taxon>Testicularia</taxon>
    </lineage>
</organism>
<feature type="region of interest" description="Disordered" evidence="1">
    <location>
        <begin position="1"/>
        <end position="32"/>
    </location>
</feature>
<dbReference type="EMBL" id="KZ819188">
    <property type="protein sequence ID" value="PWZ02749.1"/>
    <property type="molecule type" value="Genomic_DNA"/>
</dbReference>
<gene>
    <name evidence="2" type="ORF">BCV70DRAFT_5470</name>
</gene>
<evidence type="ECO:0000313" key="3">
    <source>
        <dbReference type="Proteomes" id="UP000246740"/>
    </source>
</evidence>
<name>A0A317XZH0_9BASI</name>
<reference evidence="2 3" key="1">
    <citation type="journal article" date="2018" name="Mol. Biol. Evol.">
        <title>Broad Genomic Sampling Reveals a Smut Pathogenic Ancestry of the Fungal Clade Ustilaginomycotina.</title>
        <authorList>
            <person name="Kijpornyongpan T."/>
            <person name="Mondo S.J."/>
            <person name="Barry K."/>
            <person name="Sandor L."/>
            <person name="Lee J."/>
            <person name="Lipzen A."/>
            <person name="Pangilinan J."/>
            <person name="LaButti K."/>
            <person name="Hainaut M."/>
            <person name="Henrissat B."/>
            <person name="Grigoriev I.V."/>
            <person name="Spatafora J.W."/>
            <person name="Aime M.C."/>
        </authorList>
    </citation>
    <scope>NUCLEOTIDE SEQUENCE [LARGE SCALE GENOMIC DNA]</scope>
    <source>
        <strain evidence="2 3">MCA 3645</strain>
    </source>
</reference>
<dbReference type="Proteomes" id="UP000246740">
    <property type="component" value="Unassembled WGS sequence"/>
</dbReference>
<dbReference type="AlphaFoldDB" id="A0A317XZH0"/>
<keyword evidence="3" id="KW-1185">Reference proteome</keyword>
<dbReference type="InParanoid" id="A0A317XZH0"/>
<protein>
    <submittedName>
        <fullName evidence="2">Uncharacterized protein</fullName>
    </submittedName>
</protein>
<proteinExistence type="predicted"/>
<evidence type="ECO:0000256" key="1">
    <source>
        <dbReference type="SAM" id="MobiDB-lite"/>
    </source>
</evidence>